<evidence type="ECO:0000259" key="1">
    <source>
        <dbReference type="Pfam" id="PF14534"/>
    </source>
</evidence>
<dbReference type="PANTHER" id="PTHR31664">
    <property type="entry name" value="PROTEIN CBG16427"/>
    <property type="match status" value="1"/>
</dbReference>
<dbReference type="NCBIfam" id="TIGR02246">
    <property type="entry name" value="SgcJ/EcaC family oxidoreductase"/>
    <property type="match status" value="1"/>
</dbReference>
<sequence length="132" mass="14646">MPTLTTSISDEIRRANATFEANFERGDAAAVAGLYTPNGVLLPTGMEPIEGPAGIQAFWQGAMEMGIKRVKLHTREVEQLTDTAIELGNYTLYGPQDTQLDQGKYVVVWKEQEGQWKLHQDIWNTSQPAPAQ</sequence>
<protein>
    <submittedName>
        <fullName evidence="2">DUF4440 domain-containing protein</fullName>
    </submittedName>
</protein>
<dbReference type="SUPFAM" id="SSF54427">
    <property type="entry name" value="NTF2-like"/>
    <property type="match status" value="1"/>
</dbReference>
<dbReference type="Gene3D" id="3.10.450.50">
    <property type="match status" value="1"/>
</dbReference>
<dbReference type="RefSeq" id="WP_068188547.1">
    <property type="nucleotide sequence ID" value="NZ_CP013909.1"/>
</dbReference>
<reference evidence="2 3" key="1">
    <citation type="submission" date="2015-12" db="EMBL/GenBank/DDBJ databases">
        <authorList>
            <person name="Shamseldin A."/>
            <person name="Moawad H."/>
            <person name="Abd El-Rahim W.M."/>
            <person name="Sadowsky M.J."/>
        </authorList>
    </citation>
    <scope>NUCLEOTIDE SEQUENCE [LARGE SCALE GENOMIC DNA]</scope>
    <source>
        <strain evidence="2 3">DG5B</strain>
    </source>
</reference>
<dbReference type="EMBL" id="CP013909">
    <property type="protein sequence ID" value="ALW83770.1"/>
    <property type="molecule type" value="Genomic_DNA"/>
</dbReference>
<organism evidence="2 3">
    <name type="scientific">Hymenobacter sedentarius</name>
    <dbReference type="NCBI Taxonomy" id="1411621"/>
    <lineage>
        <taxon>Bacteria</taxon>
        <taxon>Pseudomonadati</taxon>
        <taxon>Bacteroidota</taxon>
        <taxon>Cytophagia</taxon>
        <taxon>Cytophagales</taxon>
        <taxon>Hymenobacteraceae</taxon>
        <taxon>Hymenobacter</taxon>
    </lineage>
</organism>
<proteinExistence type="predicted"/>
<dbReference type="AlphaFoldDB" id="A0A0U4BJB2"/>
<evidence type="ECO:0000313" key="3">
    <source>
        <dbReference type="Proteomes" id="UP000059542"/>
    </source>
</evidence>
<dbReference type="KEGG" id="hyg:AUC43_00800"/>
<keyword evidence="3" id="KW-1185">Reference proteome</keyword>
<dbReference type="InterPro" id="IPR011944">
    <property type="entry name" value="Steroid_delta5-4_isomerase"/>
</dbReference>
<evidence type="ECO:0000313" key="2">
    <source>
        <dbReference type="EMBL" id="ALW83770.1"/>
    </source>
</evidence>
<gene>
    <name evidence="2" type="ORF">AUC43_00800</name>
</gene>
<name>A0A0U4BJB2_9BACT</name>
<dbReference type="Proteomes" id="UP000059542">
    <property type="component" value="Chromosome"/>
</dbReference>
<dbReference type="InterPro" id="IPR032710">
    <property type="entry name" value="NTF2-like_dom_sf"/>
</dbReference>
<feature type="domain" description="DUF4440" evidence="1">
    <location>
        <begin position="12"/>
        <end position="118"/>
    </location>
</feature>
<dbReference type="STRING" id="1411621.AUC43_00800"/>
<dbReference type="Pfam" id="PF14534">
    <property type="entry name" value="DUF4440"/>
    <property type="match status" value="1"/>
</dbReference>
<dbReference type="InterPro" id="IPR027843">
    <property type="entry name" value="DUF4440"/>
</dbReference>
<accession>A0A0U4BJB2</accession>
<dbReference type="PANTHER" id="PTHR31664:SF8">
    <property type="entry name" value="DUF4440 DOMAIN-CONTAINING PROTEIN"/>
    <property type="match status" value="1"/>
</dbReference>
<dbReference type="OrthoDB" id="9814425at2"/>